<feature type="domain" description="Heparinase II/III-like C-terminal" evidence="7">
    <location>
        <begin position="367"/>
        <end position="627"/>
    </location>
</feature>
<evidence type="ECO:0000256" key="1">
    <source>
        <dbReference type="ARBA" id="ARBA00004418"/>
    </source>
</evidence>
<dbReference type="PANTHER" id="PTHR39210">
    <property type="entry name" value="HEPARIN-SULFATE LYASE"/>
    <property type="match status" value="1"/>
</dbReference>
<accession>A0ABY4ZSS5</accession>
<sequence>MSQLKAKFCAGLAVLALAGAAQAATPTPPKRAVGAAVQAPPLFAATLAKSKAFVDPQLRKTIDVPVPADAGGGYTHERHKDNYRLIYEAGMLYRQTGDKAYAELVRRVLLDYAKLYPSLPLHPKRANQVPGRLFWQVLNDSVWLVNSIQGYEAVMDAIPAADRATIEAGVFRPMAAFLSTGSPKTFDSIHNHGTWALAAVGMTGYAIGDQGLVKQALYGLDGSGKSGFYKQLEELFSPDGYYAEGPYYQRYALSPFLLLAQSIQRHDPSRKILDYRDGVLRKAVYATIQQSYGGLLFPINDAIKDKGLDTPELVHGVAVTYAATHDPALLSIVIQQGSVVLSPEGREVAAAVARGEAKPFPFASMELRDGAKGDKGALVILRSGPKAKDQALVFKATSQGMGHGHFDKLSWQFYDAGREVVTDYGAARFLNVEAKAGGRYLPENDSWAQQTVAHNTLVVDEKSQFGANTDTGEKHWPTILAFDAKDGVQMTAASIDDAWPGVRYRRAMALIDRPEVGRPIVLDLVRGEGGGRHRFDLPLHYEGQIVDSGLKFQGGTSELKPLGKADGYQHLWDRGRAPVKDGARVSWFNQGRFYDYVFASGDVDQVVLTELGADDPDYNLRNERAFILRGDDKDSFTLAGVLEPHGAYSAAEEYARDTISSVKAVERVSENGADLVFIRLNSGKSLAIGVAWDSDPAKRHQVKTPGGVYAWTGFSGLASLAQ</sequence>
<evidence type="ECO:0000256" key="2">
    <source>
        <dbReference type="ARBA" id="ARBA00022729"/>
    </source>
</evidence>
<organism evidence="9 10">
    <name type="scientific">Caulobacter segnis</name>
    <dbReference type="NCBI Taxonomy" id="88688"/>
    <lineage>
        <taxon>Bacteria</taxon>
        <taxon>Pseudomonadati</taxon>
        <taxon>Pseudomonadota</taxon>
        <taxon>Alphaproteobacteria</taxon>
        <taxon>Caulobacterales</taxon>
        <taxon>Caulobacteraceae</taxon>
        <taxon>Caulobacter</taxon>
    </lineage>
</organism>
<dbReference type="InterPro" id="IPR008397">
    <property type="entry name" value="Alginate_lyase_dom"/>
</dbReference>
<keyword evidence="10" id="KW-1185">Reference proteome</keyword>
<reference evidence="9 10" key="1">
    <citation type="submission" date="2022-04" db="EMBL/GenBank/DDBJ databases">
        <title>Genome sequence of soybean root-associated Caulobacter segnis RL271.</title>
        <authorList>
            <person name="Longley R."/>
            <person name="Bonito G."/>
            <person name="Trigodet F."/>
            <person name="Crosson S."/>
            <person name="Fiebig A."/>
        </authorList>
    </citation>
    <scope>NUCLEOTIDE SEQUENCE [LARGE SCALE GENOMIC DNA]</scope>
    <source>
        <strain evidence="9 10">RL271</strain>
    </source>
</reference>
<protein>
    <submittedName>
        <fullName evidence="9">Heparinase II/III family protein</fullName>
    </submittedName>
</protein>
<evidence type="ECO:0000313" key="10">
    <source>
        <dbReference type="Proteomes" id="UP001057520"/>
    </source>
</evidence>
<keyword evidence="4" id="KW-0456">Lyase</keyword>
<evidence type="ECO:0000259" key="6">
    <source>
        <dbReference type="Pfam" id="PF05426"/>
    </source>
</evidence>
<dbReference type="PANTHER" id="PTHR39210:SF1">
    <property type="entry name" value="HEPARIN-SULFATE LYASE"/>
    <property type="match status" value="1"/>
</dbReference>
<evidence type="ECO:0000259" key="8">
    <source>
        <dbReference type="Pfam" id="PF22686"/>
    </source>
</evidence>
<evidence type="ECO:0000256" key="3">
    <source>
        <dbReference type="ARBA" id="ARBA00022764"/>
    </source>
</evidence>
<evidence type="ECO:0000313" key="9">
    <source>
        <dbReference type="EMBL" id="USQ95873.1"/>
    </source>
</evidence>
<evidence type="ECO:0000256" key="4">
    <source>
        <dbReference type="ARBA" id="ARBA00023239"/>
    </source>
</evidence>
<feature type="signal peptide" evidence="5">
    <location>
        <begin position="1"/>
        <end position="23"/>
    </location>
</feature>
<feature type="domain" description="Exo-oligoalginate lyase C-terminal" evidence="8">
    <location>
        <begin position="680"/>
        <end position="715"/>
    </location>
</feature>
<dbReference type="InterPro" id="IPR012480">
    <property type="entry name" value="Hepar_II_III_C"/>
</dbReference>
<dbReference type="Proteomes" id="UP001057520">
    <property type="component" value="Chromosome"/>
</dbReference>
<feature type="domain" description="Alginate lyase" evidence="6">
    <location>
        <begin position="84"/>
        <end position="289"/>
    </location>
</feature>
<keyword evidence="2 5" id="KW-0732">Signal</keyword>
<dbReference type="Pfam" id="PF07940">
    <property type="entry name" value="Hepar_II_III_C"/>
    <property type="match status" value="1"/>
</dbReference>
<comment type="subcellular location">
    <subcellularLocation>
        <location evidence="1">Periplasm</location>
    </subcellularLocation>
</comment>
<dbReference type="InterPro" id="IPR008929">
    <property type="entry name" value="Chondroitin_lyas"/>
</dbReference>
<dbReference type="Gene3D" id="2.70.98.70">
    <property type="match status" value="1"/>
</dbReference>
<feature type="chain" id="PRO_5047469241" evidence="5">
    <location>
        <begin position="24"/>
        <end position="722"/>
    </location>
</feature>
<dbReference type="Pfam" id="PF22686">
    <property type="entry name" value="Alg17C_C"/>
    <property type="match status" value="1"/>
</dbReference>
<evidence type="ECO:0000256" key="5">
    <source>
        <dbReference type="SAM" id="SignalP"/>
    </source>
</evidence>
<keyword evidence="3" id="KW-0574">Periplasm</keyword>
<dbReference type="SUPFAM" id="SSF48230">
    <property type="entry name" value="Chondroitin AC/alginate lyase"/>
    <property type="match status" value="1"/>
</dbReference>
<proteinExistence type="predicted"/>
<evidence type="ECO:0000259" key="7">
    <source>
        <dbReference type="Pfam" id="PF07940"/>
    </source>
</evidence>
<dbReference type="EMBL" id="CP096040">
    <property type="protein sequence ID" value="USQ95873.1"/>
    <property type="molecule type" value="Genomic_DNA"/>
</dbReference>
<dbReference type="Pfam" id="PF05426">
    <property type="entry name" value="Alginate_lyase"/>
    <property type="match status" value="1"/>
</dbReference>
<gene>
    <name evidence="9" type="ORF">MZV50_25605</name>
</gene>
<dbReference type="Gene3D" id="1.50.10.100">
    <property type="entry name" value="Chondroitin AC/alginate lyase"/>
    <property type="match status" value="1"/>
</dbReference>
<name>A0ABY4ZSS5_9CAUL</name>
<dbReference type="InterPro" id="IPR055076">
    <property type="entry name" value="Alg17C_C"/>
</dbReference>